<comment type="caution">
    <text evidence="1">The sequence shown here is derived from an EMBL/GenBank/DDBJ whole genome shotgun (WGS) entry which is preliminary data.</text>
</comment>
<accession>A0ABS5ZJV5</accession>
<reference evidence="1 2" key="1">
    <citation type="submission" date="2021-04" db="EMBL/GenBank/DDBJ databases">
        <authorList>
            <person name="Pira H."/>
            <person name="Risdian C."/>
            <person name="Wink J."/>
        </authorList>
    </citation>
    <scope>NUCLEOTIDE SEQUENCE [LARGE SCALE GENOMIC DNA]</scope>
    <source>
        <strain evidence="1 2">WH53</strain>
    </source>
</reference>
<name>A0ABS5ZJV5_9GAMM</name>
<gene>
    <name evidence="1" type="ORF">KCG35_25270</name>
</gene>
<evidence type="ECO:0000313" key="2">
    <source>
        <dbReference type="Proteomes" id="UP000690515"/>
    </source>
</evidence>
<sequence>MKVSVDINDSLNDVLMGLDQTRADVKRAIKRAQRKYTTFIQRLLIQAVVDASGVKRNLFKKHRVHVTTAYAEGQIKVWLGVAPVDLGYLGKVREVAGGVKAGKHYRPGAFMINDKNTAFKRVGKARLPILYQTEAIEPIAKPVVTQILQRGQQRLVTLLEQELNYALNHE</sequence>
<dbReference type="Proteomes" id="UP000690515">
    <property type="component" value="Unassembled WGS sequence"/>
</dbReference>
<dbReference type="EMBL" id="JAGSOY010000239">
    <property type="protein sequence ID" value="MBU2714364.1"/>
    <property type="molecule type" value="Genomic_DNA"/>
</dbReference>
<dbReference type="RefSeq" id="WP_215822619.1">
    <property type="nucleotide sequence ID" value="NZ_JAGSOY010000239.1"/>
</dbReference>
<organism evidence="1 2">
    <name type="scientific">Zooshikella harenae</name>
    <dbReference type="NCBI Taxonomy" id="2827238"/>
    <lineage>
        <taxon>Bacteria</taxon>
        <taxon>Pseudomonadati</taxon>
        <taxon>Pseudomonadota</taxon>
        <taxon>Gammaproteobacteria</taxon>
        <taxon>Oceanospirillales</taxon>
        <taxon>Zooshikellaceae</taxon>
        <taxon>Zooshikella</taxon>
    </lineage>
</organism>
<keyword evidence="2" id="KW-1185">Reference proteome</keyword>
<proteinExistence type="predicted"/>
<protein>
    <recommendedName>
        <fullName evidence="3">HK97 gp10 family phage protein</fullName>
    </recommendedName>
</protein>
<evidence type="ECO:0008006" key="3">
    <source>
        <dbReference type="Google" id="ProtNLM"/>
    </source>
</evidence>
<evidence type="ECO:0000313" key="1">
    <source>
        <dbReference type="EMBL" id="MBU2714364.1"/>
    </source>
</evidence>